<sequence length="149" mass="15727">MTSNPNLGLDVHHKSQGEAPVAGEAAFILLIEDDPDISAIAIMALHLDPNFTVTAMRTGSDALQHLEHSPRPDIILIDNNLPDMEGVALLQSIKVNMEDAPPIAFLTAAVRSSDVERYTAAGAVGTIAKPFDPISLAAQVRALLPSTLG</sequence>
<dbReference type="SMART" id="SM00448">
    <property type="entry name" value="REC"/>
    <property type="match status" value="1"/>
</dbReference>
<dbReference type="InterPro" id="IPR011006">
    <property type="entry name" value="CheY-like_superfamily"/>
</dbReference>
<dbReference type="Proteomes" id="UP000759103">
    <property type="component" value="Unassembled WGS sequence"/>
</dbReference>
<dbReference type="PANTHER" id="PTHR48111">
    <property type="entry name" value="REGULATOR OF RPOS"/>
    <property type="match status" value="1"/>
</dbReference>
<reference evidence="8 9" key="1">
    <citation type="submission" date="2021-07" db="EMBL/GenBank/DDBJ databases">
        <title>Sphingomonas sp.</title>
        <authorList>
            <person name="Feng G."/>
            <person name="Li J."/>
            <person name="Pan M."/>
        </authorList>
    </citation>
    <scope>NUCLEOTIDE SEQUENCE [LARGE SCALE GENOMIC DNA]</scope>
    <source>
        <strain evidence="8 9">RRHST34</strain>
    </source>
</reference>
<proteinExistence type="predicted"/>
<keyword evidence="3" id="KW-0805">Transcription regulation</keyword>
<dbReference type="RefSeq" id="WP_219747708.1">
    <property type="nucleotide sequence ID" value="NZ_JAHXZN010000001.1"/>
</dbReference>
<dbReference type="PROSITE" id="PS50110">
    <property type="entry name" value="RESPONSE_REGULATORY"/>
    <property type="match status" value="1"/>
</dbReference>
<feature type="domain" description="Response regulatory" evidence="7">
    <location>
        <begin position="27"/>
        <end position="144"/>
    </location>
</feature>
<keyword evidence="5" id="KW-0804">Transcription</keyword>
<evidence type="ECO:0000256" key="3">
    <source>
        <dbReference type="ARBA" id="ARBA00023015"/>
    </source>
</evidence>
<protein>
    <submittedName>
        <fullName evidence="8">Response regulator</fullName>
    </submittedName>
</protein>
<name>A0ABS7BL49_9SPHN</name>
<evidence type="ECO:0000313" key="8">
    <source>
        <dbReference type="EMBL" id="MBW6530336.1"/>
    </source>
</evidence>
<dbReference type="Pfam" id="PF00072">
    <property type="entry name" value="Response_reg"/>
    <property type="match status" value="1"/>
</dbReference>
<dbReference type="EMBL" id="JAHXZN010000001">
    <property type="protein sequence ID" value="MBW6530336.1"/>
    <property type="molecule type" value="Genomic_DNA"/>
</dbReference>
<dbReference type="Gene3D" id="3.40.50.2300">
    <property type="match status" value="1"/>
</dbReference>
<keyword evidence="2" id="KW-0902">Two-component regulatory system</keyword>
<evidence type="ECO:0000256" key="1">
    <source>
        <dbReference type="ARBA" id="ARBA00022553"/>
    </source>
</evidence>
<evidence type="ECO:0000256" key="4">
    <source>
        <dbReference type="ARBA" id="ARBA00023125"/>
    </source>
</evidence>
<dbReference type="InterPro" id="IPR039420">
    <property type="entry name" value="WalR-like"/>
</dbReference>
<dbReference type="PANTHER" id="PTHR48111:SF1">
    <property type="entry name" value="TWO-COMPONENT RESPONSE REGULATOR ORR33"/>
    <property type="match status" value="1"/>
</dbReference>
<evidence type="ECO:0000313" key="9">
    <source>
        <dbReference type="Proteomes" id="UP000759103"/>
    </source>
</evidence>
<gene>
    <name evidence="8" type="ORF">KZ820_06265</name>
</gene>
<comment type="caution">
    <text evidence="8">The sequence shown here is derived from an EMBL/GenBank/DDBJ whole genome shotgun (WGS) entry which is preliminary data.</text>
</comment>
<accession>A0ABS7BL49</accession>
<dbReference type="SUPFAM" id="SSF52172">
    <property type="entry name" value="CheY-like"/>
    <property type="match status" value="1"/>
</dbReference>
<feature type="modified residue" description="4-aspartylphosphate" evidence="6">
    <location>
        <position position="78"/>
    </location>
</feature>
<evidence type="ECO:0000256" key="6">
    <source>
        <dbReference type="PROSITE-ProRule" id="PRU00169"/>
    </source>
</evidence>
<keyword evidence="1 6" id="KW-0597">Phosphoprotein</keyword>
<keyword evidence="4" id="KW-0238">DNA-binding</keyword>
<evidence type="ECO:0000256" key="2">
    <source>
        <dbReference type="ARBA" id="ARBA00023012"/>
    </source>
</evidence>
<organism evidence="8 9">
    <name type="scientific">Sphingomonas citri</name>
    <dbReference type="NCBI Taxonomy" id="2862499"/>
    <lineage>
        <taxon>Bacteria</taxon>
        <taxon>Pseudomonadati</taxon>
        <taxon>Pseudomonadota</taxon>
        <taxon>Alphaproteobacteria</taxon>
        <taxon>Sphingomonadales</taxon>
        <taxon>Sphingomonadaceae</taxon>
        <taxon>Sphingomonas</taxon>
    </lineage>
</organism>
<keyword evidence="9" id="KW-1185">Reference proteome</keyword>
<evidence type="ECO:0000256" key="5">
    <source>
        <dbReference type="ARBA" id="ARBA00023163"/>
    </source>
</evidence>
<evidence type="ECO:0000259" key="7">
    <source>
        <dbReference type="PROSITE" id="PS50110"/>
    </source>
</evidence>
<dbReference type="InterPro" id="IPR001789">
    <property type="entry name" value="Sig_transdc_resp-reg_receiver"/>
</dbReference>